<reference evidence="11 12" key="1">
    <citation type="submission" date="2024-08" db="EMBL/GenBank/DDBJ databases">
        <authorList>
            <person name="Cucini C."/>
            <person name="Frati F."/>
        </authorList>
    </citation>
    <scope>NUCLEOTIDE SEQUENCE [LARGE SCALE GENOMIC DNA]</scope>
</reference>
<keyword evidence="7" id="KW-0378">Hydrolase</keyword>
<evidence type="ECO:0000256" key="9">
    <source>
        <dbReference type="SAM" id="SignalP"/>
    </source>
</evidence>
<evidence type="ECO:0000256" key="2">
    <source>
        <dbReference type="ARBA" id="ARBA00002704"/>
    </source>
</evidence>
<dbReference type="SMART" id="SM00095">
    <property type="entry name" value="TR_THY"/>
    <property type="match status" value="1"/>
</dbReference>
<organism evidence="11 12">
    <name type="scientific">Orchesella dallaii</name>
    <dbReference type="NCBI Taxonomy" id="48710"/>
    <lineage>
        <taxon>Eukaryota</taxon>
        <taxon>Metazoa</taxon>
        <taxon>Ecdysozoa</taxon>
        <taxon>Arthropoda</taxon>
        <taxon>Hexapoda</taxon>
        <taxon>Collembola</taxon>
        <taxon>Entomobryomorpha</taxon>
        <taxon>Entomobryoidea</taxon>
        <taxon>Orchesellidae</taxon>
        <taxon>Orchesellinae</taxon>
        <taxon>Orchesella</taxon>
    </lineage>
</organism>
<dbReference type="PANTHER" id="PTHR10395">
    <property type="entry name" value="URICASE AND TRANSTHYRETIN-RELATED"/>
    <property type="match status" value="1"/>
</dbReference>
<comment type="caution">
    <text evidence="11">The sequence shown here is derived from an EMBL/GenBank/DDBJ whole genome shotgun (WGS) entry which is preliminary data.</text>
</comment>
<dbReference type="InterPro" id="IPR023416">
    <property type="entry name" value="Transthyretin/HIU_hydrolase_d"/>
</dbReference>
<dbReference type="SUPFAM" id="SSF49472">
    <property type="entry name" value="Transthyretin (synonym: prealbumin)"/>
    <property type="match status" value="1"/>
</dbReference>
<evidence type="ECO:0000313" key="12">
    <source>
        <dbReference type="Proteomes" id="UP001642540"/>
    </source>
</evidence>
<evidence type="ECO:0000256" key="6">
    <source>
        <dbReference type="ARBA" id="ARBA00022631"/>
    </source>
</evidence>
<comment type="function">
    <text evidence="2">Catalyzes the hydrolysis of 5-hydroxyisourate (HIU) to 2-oxo-4-hydroxy-4-carboxy-5-ureidoimidazoline (OHCU).</text>
</comment>
<dbReference type="EC" id="3.5.2.17" evidence="5"/>
<feature type="signal peptide" evidence="9">
    <location>
        <begin position="1"/>
        <end position="24"/>
    </location>
</feature>
<name>A0ABP1R771_9HEXA</name>
<comment type="subunit">
    <text evidence="4">Homotetramer.</text>
</comment>
<dbReference type="PRINTS" id="PR00189">
    <property type="entry name" value="TRNSTHYRETIN"/>
</dbReference>
<evidence type="ECO:0000259" key="10">
    <source>
        <dbReference type="SMART" id="SM00095"/>
    </source>
</evidence>
<evidence type="ECO:0000256" key="5">
    <source>
        <dbReference type="ARBA" id="ARBA00012609"/>
    </source>
</evidence>
<dbReference type="InterPro" id="IPR014306">
    <property type="entry name" value="Hydroxyisourate_hydrolase"/>
</dbReference>
<dbReference type="Gene3D" id="2.60.40.180">
    <property type="entry name" value="Transthyretin/hydroxyisourate hydrolase domain"/>
    <property type="match status" value="1"/>
</dbReference>
<sequence length="215" mass="24616">MFLFKQLFCILILSFSLHHQLVSSNTIVPFWGGIIHSPSRSVFDFNLPGIERAVSHCLNFRQFFNKGAFWKCFRSLMWEMSTRRERSTTAAPPPPPPTMAGNSDNPLSAHVLDTTIGRPVPGILITLSKEENGKWRKITEQVTNKDGRVARLISQAEFTPSSYKLNFNTKSYFESLGQKTFYPYIDVVFQVEKPEEHYHVPILLNAYGYSTYRGS</sequence>
<accession>A0ABP1R771</accession>
<comment type="catalytic activity">
    <reaction evidence="1">
        <text>5-hydroxyisourate + H2O = 5-hydroxy-2-oxo-4-ureido-2,5-dihydro-1H-imidazole-5-carboxylate + H(+)</text>
        <dbReference type="Rhea" id="RHEA:23736"/>
        <dbReference type="ChEBI" id="CHEBI:15377"/>
        <dbReference type="ChEBI" id="CHEBI:15378"/>
        <dbReference type="ChEBI" id="CHEBI:18072"/>
        <dbReference type="ChEBI" id="CHEBI:58639"/>
        <dbReference type="EC" id="3.5.2.17"/>
    </reaction>
</comment>
<feature type="chain" id="PRO_5046257018" description="hydroxyisourate hydrolase" evidence="9">
    <location>
        <begin position="25"/>
        <end position="215"/>
    </location>
</feature>
<dbReference type="InterPro" id="IPR000895">
    <property type="entry name" value="Transthyretin/HIU_hydrolase"/>
</dbReference>
<dbReference type="InterPro" id="IPR036817">
    <property type="entry name" value="Transthyretin/HIU_hydrolase_sf"/>
</dbReference>
<keyword evidence="6" id="KW-0659">Purine metabolism</keyword>
<dbReference type="NCBIfam" id="TIGR02962">
    <property type="entry name" value="hdxy_isourate"/>
    <property type="match status" value="1"/>
</dbReference>
<evidence type="ECO:0000256" key="8">
    <source>
        <dbReference type="SAM" id="MobiDB-lite"/>
    </source>
</evidence>
<evidence type="ECO:0000256" key="1">
    <source>
        <dbReference type="ARBA" id="ARBA00001043"/>
    </source>
</evidence>
<dbReference type="Proteomes" id="UP001642540">
    <property type="component" value="Unassembled WGS sequence"/>
</dbReference>
<dbReference type="CDD" id="cd05822">
    <property type="entry name" value="TLP_HIUase"/>
    <property type="match status" value="1"/>
</dbReference>
<feature type="region of interest" description="Disordered" evidence="8">
    <location>
        <begin position="84"/>
        <end position="103"/>
    </location>
</feature>
<feature type="domain" description="Transthyretin/hydroxyisourate hydrolase" evidence="10">
    <location>
        <begin position="102"/>
        <end position="214"/>
    </location>
</feature>
<evidence type="ECO:0000313" key="11">
    <source>
        <dbReference type="EMBL" id="CAL8116387.1"/>
    </source>
</evidence>
<dbReference type="EMBL" id="CAXLJM020000053">
    <property type="protein sequence ID" value="CAL8116387.1"/>
    <property type="molecule type" value="Genomic_DNA"/>
</dbReference>
<dbReference type="Pfam" id="PF00576">
    <property type="entry name" value="Transthyretin"/>
    <property type="match status" value="1"/>
</dbReference>
<proteinExistence type="inferred from homology"/>
<protein>
    <recommendedName>
        <fullName evidence="5">hydroxyisourate hydrolase</fullName>
        <ecNumber evidence="5">3.5.2.17</ecNumber>
    </recommendedName>
</protein>
<gene>
    <name evidence="11" type="ORF">ODALV1_LOCUS17262</name>
</gene>
<comment type="similarity">
    <text evidence="3">Belongs to the transthyretin family. 5-hydroxyisourate hydrolase subfamily.</text>
</comment>
<evidence type="ECO:0000256" key="4">
    <source>
        <dbReference type="ARBA" id="ARBA00011881"/>
    </source>
</evidence>
<keyword evidence="12" id="KW-1185">Reference proteome</keyword>
<evidence type="ECO:0000256" key="3">
    <source>
        <dbReference type="ARBA" id="ARBA00009850"/>
    </source>
</evidence>
<keyword evidence="9" id="KW-0732">Signal</keyword>
<evidence type="ECO:0000256" key="7">
    <source>
        <dbReference type="ARBA" id="ARBA00022801"/>
    </source>
</evidence>
<dbReference type="PANTHER" id="PTHR10395:SF7">
    <property type="entry name" value="5-HYDROXYISOURATE HYDROLASE"/>
    <property type="match status" value="1"/>
</dbReference>